<evidence type="ECO:0000313" key="2">
    <source>
        <dbReference type="Proteomes" id="UP001152523"/>
    </source>
</evidence>
<evidence type="ECO:0000313" key="1">
    <source>
        <dbReference type="EMBL" id="CAH9121815.1"/>
    </source>
</evidence>
<gene>
    <name evidence="1" type="ORF">CEPIT_LOCUS23995</name>
</gene>
<keyword evidence="2" id="KW-1185">Reference proteome</keyword>
<comment type="caution">
    <text evidence="1">The sequence shown here is derived from an EMBL/GenBank/DDBJ whole genome shotgun (WGS) entry which is preliminary data.</text>
</comment>
<accession>A0AAV0ED64</accession>
<name>A0AAV0ED64_9ASTE</name>
<dbReference type="AlphaFoldDB" id="A0AAV0ED64"/>
<organism evidence="1 2">
    <name type="scientific">Cuscuta epithymum</name>
    <dbReference type="NCBI Taxonomy" id="186058"/>
    <lineage>
        <taxon>Eukaryota</taxon>
        <taxon>Viridiplantae</taxon>
        <taxon>Streptophyta</taxon>
        <taxon>Embryophyta</taxon>
        <taxon>Tracheophyta</taxon>
        <taxon>Spermatophyta</taxon>
        <taxon>Magnoliopsida</taxon>
        <taxon>eudicotyledons</taxon>
        <taxon>Gunneridae</taxon>
        <taxon>Pentapetalae</taxon>
        <taxon>asterids</taxon>
        <taxon>lamiids</taxon>
        <taxon>Solanales</taxon>
        <taxon>Convolvulaceae</taxon>
        <taxon>Cuscuteae</taxon>
        <taxon>Cuscuta</taxon>
        <taxon>Cuscuta subgen. Cuscuta</taxon>
    </lineage>
</organism>
<reference evidence="1" key="1">
    <citation type="submission" date="2022-07" db="EMBL/GenBank/DDBJ databases">
        <authorList>
            <person name="Macas J."/>
            <person name="Novak P."/>
            <person name="Neumann P."/>
        </authorList>
    </citation>
    <scope>NUCLEOTIDE SEQUENCE</scope>
</reference>
<dbReference type="EMBL" id="CAMAPF010000921">
    <property type="protein sequence ID" value="CAH9121815.1"/>
    <property type="molecule type" value="Genomic_DNA"/>
</dbReference>
<sequence length="25" mass="2949">MLKGLKYRWDTKTVLQSHSSSVRDL</sequence>
<protein>
    <submittedName>
        <fullName evidence="1">Uncharacterized protein</fullName>
    </submittedName>
</protein>
<dbReference type="Proteomes" id="UP001152523">
    <property type="component" value="Unassembled WGS sequence"/>
</dbReference>
<proteinExistence type="predicted"/>